<reference evidence="3" key="1">
    <citation type="journal article" date="2019" name="Int. J. Syst. Evol. Microbiol.">
        <title>The Global Catalogue of Microorganisms (GCM) 10K type strain sequencing project: providing services to taxonomists for standard genome sequencing and annotation.</title>
        <authorList>
            <consortium name="The Broad Institute Genomics Platform"/>
            <consortium name="The Broad Institute Genome Sequencing Center for Infectious Disease"/>
            <person name="Wu L."/>
            <person name="Ma J."/>
        </authorList>
    </citation>
    <scope>NUCLEOTIDE SEQUENCE [LARGE SCALE GENOMIC DNA]</scope>
    <source>
        <strain evidence="3">CG52</strain>
    </source>
</reference>
<proteinExistence type="predicted"/>
<dbReference type="EMBL" id="JBHUEQ010000025">
    <property type="protein sequence ID" value="MFD1746555.1"/>
    <property type="molecule type" value="Genomic_DNA"/>
</dbReference>
<evidence type="ECO:0000256" key="1">
    <source>
        <dbReference type="ARBA" id="ARBA00022649"/>
    </source>
</evidence>
<name>A0ABW4M521_9HYPH</name>
<keyword evidence="3" id="KW-1185">Reference proteome</keyword>
<protein>
    <submittedName>
        <fullName evidence="2">Type II toxin-antitoxin system RelE/ParE family toxin</fullName>
    </submittedName>
</protein>
<organism evidence="2 3">
    <name type="scientific">Rhizobium helianthi</name>
    <dbReference type="NCBI Taxonomy" id="1132695"/>
    <lineage>
        <taxon>Bacteria</taxon>
        <taxon>Pseudomonadati</taxon>
        <taxon>Pseudomonadota</taxon>
        <taxon>Alphaproteobacteria</taxon>
        <taxon>Hyphomicrobiales</taxon>
        <taxon>Rhizobiaceae</taxon>
        <taxon>Rhizobium/Agrobacterium group</taxon>
        <taxon>Rhizobium</taxon>
    </lineage>
</organism>
<evidence type="ECO:0000313" key="3">
    <source>
        <dbReference type="Proteomes" id="UP001597322"/>
    </source>
</evidence>
<dbReference type="Gene3D" id="3.30.2310.20">
    <property type="entry name" value="RelE-like"/>
    <property type="match status" value="1"/>
</dbReference>
<gene>
    <name evidence="2" type="ORF">ACFSE1_13870</name>
</gene>
<keyword evidence="1" id="KW-1277">Toxin-antitoxin system</keyword>
<dbReference type="Pfam" id="PF05016">
    <property type="entry name" value="ParE_toxin"/>
    <property type="match status" value="1"/>
</dbReference>
<dbReference type="InterPro" id="IPR007712">
    <property type="entry name" value="RelE/ParE_toxin"/>
</dbReference>
<dbReference type="RefSeq" id="WP_346149386.1">
    <property type="nucleotide sequence ID" value="NZ_JBHUEQ010000025.1"/>
</dbReference>
<sequence>MIKVRLSKAAANYLRSEAHYLRQRSPVAARNFASAMKDAQQMLQAFPKAGKRGYGLQLKDSLTLVVGDYLLDYLFDGQHVYIILIRHGRMMTAVPDVEEDEE</sequence>
<dbReference type="Proteomes" id="UP001597322">
    <property type="component" value="Unassembled WGS sequence"/>
</dbReference>
<accession>A0ABW4M521</accession>
<comment type="caution">
    <text evidence="2">The sequence shown here is derived from an EMBL/GenBank/DDBJ whole genome shotgun (WGS) entry which is preliminary data.</text>
</comment>
<dbReference type="InterPro" id="IPR035093">
    <property type="entry name" value="RelE/ParE_toxin_dom_sf"/>
</dbReference>
<evidence type="ECO:0000313" key="2">
    <source>
        <dbReference type="EMBL" id="MFD1746555.1"/>
    </source>
</evidence>